<dbReference type="InterPro" id="IPR005000">
    <property type="entry name" value="Aldolase/citrate-lyase_domain"/>
</dbReference>
<evidence type="ECO:0000259" key="4">
    <source>
        <dbReference type="Pfam" id="PF03328"/>
    </source>
</evidence>
<dbReference type="EMBL" id="JAQZAO010000015">
    <property type="protein sequence ID" value="MDD7968750.1"/>
    <property type="molecule type" value="Genomic_DNA"/>
</dbReference>
<dbReference type="PANTHER" id="PTHR30502">
    <property type="entry name" value="2-KETO-3-DEOXY-L-RHAMNONATE ALDOLASE"/>
    <property type="match status" value="1"/>
</dbReference>
<feature type="domain" description="HpcH/HpaI aldolase/citrate lyase" evidence="4">
    <location>
        <begin position="51"/>
        <end position="222"/>
    </location>
</feature>
<dbReference type="SUPFAM" id="SSF51621">
    <property type="entry name" value="Phosphoenolpyruvate/pyruvate domain"/>
    <property type="match status" value="1"/>
</dbReference>
<evidence type="ECO:0000256" key="1">
    <source>
        <dbReference type="ARBA" id="ARBA00005568"/>
    </source>
</evidence>
<dbReference type="InterPro" id="IPR050251">
    <property type="entry name" value="HpcH-HpaI_aldolase"/>
</dbReference>
<dbReference type="Pfam" id="PF03328">
    <property type="entry name" value="HpcH_HpaI"/>
    <property type="match status" value="1"/>
</dbReference>
<keyword evidence="3 5" id="KW-0456">Lyase</keyword>
<dbReference type="Gene3D" id="3.20.20.60">
    <property type="entry name" value="Phosphoenolpyruvate-binding domains"/>
    <property type="match status" value="1"/>
</dbReference>
<accession>A0ABT5T219</accession>
<sequence length="265" mass="26953">MTDPALAPDSAPDAVRAAWAAGRAARNGWLTVPDPHLVEVVAAHAAGRGLLDAVTLDLQHGLFDRARSADAVRAIAAHGLAPLVRLPAVDEATVGFVLDLGVRGVIAPMVSDAAAARELVAACRYPPVGRRSFGPVRTALRPGDDPVAAADTVLALAMVETADALDRADEIAAVPGLDGLFVGPGDLGVALGIGAAQDREEPAIHDAFRRVLAACAAAGTRAAVHATRPEYAAARAADGFALVTVWSDVPAILGSLDGVRAAFEA</sequence>
<gene>
    <name evidence="5" type="ORF">PGB27_25670</name>
</gene>
<comment type="caution">
    <text evidence="5">The sequence shown here is derived from an EMBL/GenBank/DDBJ whole genome shotgun (WGS) entry which is preliminary data.</text>
</comment>
<keyword evidence="2" id="KW-0479">Metal-binding</keyword>
<name>A0ABT5T219_9PSEU</name>
<proteinExistence type="inferred from homology"/>
<reference evidence="5 6" key="1">
    <citation type="submission" date="2023-02" db="EMBL/GenBank/DDBJ databases">
        <title>Genome sequencing required for Actinomycetospora new species description.</title>
        <authorList>
            <person name="Saimee Y."/>
            <person name="Duangmal K."/>
        </authorList>
    </citation>
    <scope>NUCLEOTIDE SEQUENCE [LARGE SCALE GENOMIC DNA]</scope>
    <source>
        <strain evidence="5 6">DW7H6</strain>
    </source>
</reference>
<comment type="similarity">
    <text evidence="1">Belongs to the HpcH/HpaI aldolase family.</text>
</comment>
<evidence type="ECO:0000256" key="3">
    <source>
        <dbReference type="ARBA" id="ARBA00023239"/>
    </source>
</evidence>
<evidence type="ECO:0000313" key="5">
    <source>
        <dbReference type="EMBL" id="MDD7968750.1"/>
    </source>
</evidence>
<dbReference type="InterPro" id="IPR015813">
    <property type="entry name" value="Pyrv/PenolPyrv_kinase-like_dom"/>
</dbReference>
<protein>
    <submittedName>
        <fullName evidence="5">Aldolase/citrate lyase family protein</fullName>
    </submittedName>
</protein>
<dbReference type="RefSeq" id="WP_274203282.1">
    <property type="nucleotide sequence ID" value="NZ_JAQZAO010000015.1"/>
</dbReference>
<dbReference type="InterPro" id="IPR040442">
    <property type="entry name" value="Pyrv_kinase-like_dom_sf"/>
</dbReference>
<evidence type="ECO:0000256" key="2">
    <source>
        <dbReference type="ARBA" id="ARBA00022723"/>
    </source>
</evidence>
<keyword evidence="6" id="KW-1185">Reference proteome</keyword>
<dbReference type="Proteomes" id="UP001300763">
    <property type="component" value="Unassembled WGS sequence"/>
</dbReference>
<evidence type="ECO:0000313" key="6">
    <source>
        <dbReference type="Proteomes" id="UP001300763"/>
    </source>
</evidence>
<organism evidence="5 6">
    <name type="scientific">Actinomycetospora lemnae</name>
    <dbReference type="NCBI Taxonomy" id="3019891"/>
    <lineage>
        <taxon>Bacteria</taxon>
        <taxon>Bacillati</taxon>
        <taxon>Actinomycetota</taxon>
        <taxon>Actinomycetes</taxon>
        <taxon>Pseudonocardiales</taxon>
        <taxon>Pseudonocardiaceae</taxon>
        <taxon>Actinomycetospora</taxon>
    </lineage>
</organism>
<dbReference type="GO" id="GO:0016829">
    <property type="term" value="F:lyase activity"/>
    <property type="evidence" value="ECO:0007669"/>
    <property type="project" value="UniProtKB-KW"/>
</dbReference>
<dbReference type="PANTHER" id="PTHR30502:SF0">
    <property type="entry name" value="PHOSPHOENOLPYRUVATE CARBOXYLASE FAMILY PROTEIN"/>
    <property type="match status" value="1"/>
</dbReference>